<dbReference type="PANTHER" id="PTHR46599:SF3">
    <property type="entry name" value="PIGGYBAC TRANSPOSABLE ELEMENT-DERIVED PROTEIN 4"/>
    <property type="match status" value="1"/>
</dbReference>
<dbReference type="OrthoDB" id="118105at2759"/>
<dbReference type="Pfam" id="PF13843">
    <property type="entry name" value="DDE_Tnp_1_7"/>
    <property type="match status" value="1"/>
</dbReference>
<evidence type="ECO:0000313" key="4">
    <source>
        <dbReference type="Proteomes" id="UP000691718"/>
    </source>
</evidence>
<evidence type="ECO:0000256" key="1">
    <source>
        <dbReference type="SAM" id="MobiDB-lite"/>
    </source>
</evidence>
<dbReference type="AlphaFoldDB" id="A0A8S3Y7G5"/>
<dbReference type="InterPro" id="IPR029526">
    <property type="entry name" value="PGBD"/>
</dbReference>
<feature type="domain" description="PiggyBac transposable element-derived protein" evidence="2">
    <location>
        <begin position="74"/>
        <end position="242"/>
    </location>
</feature>
<feature type="region of interest" description="Disordered" evidence="1">
    <location>
        <begin position="26"/>
        <end position="49"/>
    </location>
</feature>
<evidence type="ECO:0000313" key="3">
    <source>
        <dbReference type="EMBL" id="CAG5053255.1"/>
    </source>
</evidence>
<gene>
    <name evidence="3" type="ORF">PAPOLLO_LOCUS25611</name>
</gene>
<sequence length="251" mass="28429">MDEEDQAFILQGMEACVSEFIIEPLGATDSTPDPDSTPGPSSSPDSPLSGAALDFKLKTNTYQPYLFSETGYYDFDLQEMTAFIGMNYVMGDHVLPTLRNYWSTEPDMGVPYLATVMPLSKFEEIRNLHSCNNSEQPPPITPYFDRAYKIRGVMNHFNSSFQSAMNNTITQSIDEHMVKFKGHNVMKQYMQNKPVKRGFKMWCRADSKTGYLFHFDLYTGKKRSGPEIGLGETVVLTNFMSPVLTSRNVNK</sequence>
<protein>
    <submittedName>
        <fullName evidence="3">(apollo) hypothetical protein</fullName>
    </submittedName>
</protein>
<name>A0A8S3Y7G5_PARAO</name>
<evidence type="ECO:0000259" key="2">
    <source>
        <dbReference type="Pfam" id="PF13843"/>
    </source>
</evidence>
<comment type="caution">
    <text evidence="3">The sequence shown here is derived from an EMBL/GenBank/DDBJ whole genome shotgun (WGS) entry which is preliminary data.</text>
</comment>
<dbReference type="EMBL" id="CAJQZP010001539">
    <property type="protein sequence ID" value="CAG5053255.1"/>
    <property type="molecule type" value="Genomic_DNA"/>
</dbReference>
<accession>A0A8S3Y7G5</accession>
<reference evidence="3" key="1">
    <citation type="submission" date="2021-04" db="EMBL/GenBank/DDBJ databases">
        <authorList>
            <person name="Tunstrom K."/>
        </authorList>
    </citation>
    <scope>NUCLEOTIDE SEQUENCE</scope>
</reference>
<keyword evidence="4" id="KW-1185">Reference proteome</keyword>
<organism evidence="3 4">
    <name type="scientific">Parnassius apollo</name>
    <name type="common">Apollo butterfly</name>
    <name type="synonym">Papilio apollo</name>
    <dbReference type="NCBI Taxonomy" id="110799"/>
    <lineage>
        <taxon>Eukaryota</taxon>
        <taxon>Metazoa</taxon>
        <taxon>Ecdysozoa</taxon>
        <taxon>Arthropoda</taxon>
        <taxon>Hexapoda</taxon>
        <taxon>Insecta</taxon>
        <taxon>Pterygota</taxon>
        <taxon>Neoptera</taxon>
        <taxon>Endopterygota</taxon>
        <taxon>Lepidoptera</taxon>
        <taxon>Glossata</taxon>
        <taxon>Ditrysia</taxon>
        <taxon>Papilionoidea</taxon>
        <taxon>Papilionidae</taxon>
        <taxon>Parnassiinae</taxon>
        <taxon>Parnassini</taxon>
        <taxon>Parnassius</taxon>
        <taxon>Parnassius</taxon>
    </lineage>
</organism>
<dbReference type="Proteomes" id="UP000691718">
    <property type="component" value="Unassembled WGS sequence"/>
</dbReference>
<proteinExistence type="predicted"/>
<dbReference type="PANTHER" id="PTHR46599">
    <property type="entry name" value="PIGGYBAC TRANSPOSABLE ELEMENT-DERIVED PROTEIN 4"/>
    <property type="match status" value="1"/>
</dbReference>